<dbReference type="PANTHER" id="PTHR13492">
    <property type="entry name" value="RING FINGER PROTEIN 37"/>
    <property type="match status" value="1"/>
</dbReference>
<dbReference type="RefSeq" id="XP_026855568.2">
    <property type="nucleotide sequence ID" value="XM_026999767.2"/>
</dbReference>
<dbReference type="PROSITE" id="PS51698">
    <property type="entry name" value="U_BOX"/>
    <property type="match status" value="1"/>
</dbReference>
<evidence type="ECO:0000313" key="9">
    <source>
        <dbReference type="Proteomes" id="UP000314983"/>
    </source>
</evidence>
<proteinExistence type="predicted"/>
<evidence type="ECO:0000256" key="2">
    <source>
        <dbReference type="ARBA" id="ARBA00022771"/>
    </source>
</evidence>
<dbReference type="Gene3D" id="3.30.40.10">
    <property type="entry name" value="Zinc/RING finger domain, C3HC4 (zinc finger)"/>
    <property type="match status" value="2"/>
</dbReference>
<name>A0A4W4F944_ELEEL</name>
<dbReference type="Proteomes" id="UP000314983">
    <property type="component" value="Chromosome 23"/>
</dbReference>
<evidence type="ECO:0000256" key="4">
    <source>
        <dbReference type="PROSITE-ProRule" id="PRU00175"/>
    </source>
</evidence>
<feature type="region of interest" description="Disordered" evidence="5">
    <location>
        <begin position="437"/>
        <end position="476"/>
    </location>
</feature>
<sequence>MVVNLCLPSFQTTAHCNKLSADGCDVSNLLSGDPVARRRGFRLEYFLRPPLHVTLHFQVRVELCRVDVELWPCGMDKGSSPRRLELLTCPDFHAKTECEEDGRFKLVGRCEMREEVLVCFRHSNFHHRAPFHAPPPEPAAYGKQQELWSRGPESLCSVGQLRISVPCGGAASALGIKSLAVWGVPARCCPTSEVEKIRKAHLDSLKPEPSAFPLPLPVSVSNISPRSDPAPSEMTVPEEFLDPLTLELMVLPMILPSGVVVDSSTLEEYQKQEATWGRLPNDPFTGVPFTKDSKPLPNPHLKSRIDSLRLKTGCSGVMGRNGLLNKPQPSRLVIISKPETPTCSIDSISVQSSQAGPSEMENLQVHSKGYKNTEQQPKHVINKDKNLSRLGNPKVQFRSCVERKGFILGSVFETHNIRKENIAHSIKRKYQSTLSSTKSKSAAYSPLSNKMPRTDASLTLPTETDSSQASHEQRLSDSLDQALSSALYGLPTYTSQSPPESDTTAGPSSCSSCSCSLTVFSMGPLTYSLPCGHLLCRPCLDLKLPRQSQRLPVTCPTCKACALPNTITRVHH</sequence>
<dbReference type="InterPro" id="IPR003613">
    <property type="entry name" value="Ubox_domain"/>
</dbReference>
<dbReference type="GO" id="GO:0034450">
    <property type="term" value="F:ubiquitin-ubiquitin ligase activity"/>
    <property type="evidence" value="ECO:0007669"/>
    <property type="project" value="TreeGrafter"/>
</dbReference>
<dbReference type="RefSeq" id="XP_035377912.1">
    <property type="nucleotide sequence ID" value="XM_035522019.1"/>
</dbReference>
<evidence type="ECO:0000256" key="5">
    <source>
        <dbReference type="SAM" id="MobiDB-lite"/>
    </source>
</evidence>
<organism evidence="8 9">
    <name type="scientific">Electrophorus electricus</name>
    <name type="common">Electric eel</name>
    <name type="synonym">Gymnotus electricus</name>
    <dbReference type="NCBI Taxonomy" id="8005"/>
    <lineage>
        <taxon>Eukaryota</taxon>
        <taxon>Metazoa</taxon>
        <taxon>Chordata</taxon>
        <taxon>Craniata</taxon>
        <taxon>Vertebrata</taxon>
        <taxon>Euteleostomi</taxon>
        <taxon>Actinopterygii</taxon>
        <taxon>Neopterygii</taxon>
        <taxon>Teleostei</taxon>
        <taxon>Ostariophysi</taxon>
        <taxon>Gymnotiformes</taxon>
        <taxon>Gymnotoidei</taxon>
        <taxon>Gymnotidae</taxon>
        <taxon>Electrophorus</taxon>
    </lineage>
</organism>
<dbReference type="PANTHER" id="PTHR13492:SF2">
    <property type="entry name" value="RING FINGER PROTEIN 37"/>
    <property type="match status" value="1"/>
</dbReference>
<dbReference type="GO" id="GO:0000209">
    <property type="term" value="P:protein polyubiquitination"/>
    <property type="evidence" value="ECO:0007669"/>
    <property type="project" value="TreeGrafter"/>
</dbReference>
<reference evidence="9" key="2">
    <citation type="journal article" date="2017" name="Sci. Adv.">
        <title>A tail of two voltages: Proteomic comparison of the three electric organs of the electric eel.</title>
        <authorList>
            <person name="Traeger L.L."/>
            <person name="Sabat G."/>
            <person name="Barrett-Wilt G.A."/>
            <person name="Wells G.B."/>
            <person name="Sussman M.R."/>
        </authorList>
    </citation>
    <scope>NUCLEOTIDE SEQUENCE [LARGE SCALE GENOMIC DNA]</scope>
</reference>
<evidence type="ECO:0000313" key="8">
    <source>
        <dbReference type="Ensembl" id="ENSEEEP00000020230.2"/>
    </source>
</evidence>
<dbReference type="CDD" id="cd16660">
    <property type="entry name" value="RING-Ubox_RNF37"/>
    <property type="match status" value="1"/>
</dbReference>
<dbReference type="GO" id="GO:0008270">
    <property type="term" value="F:zinc ion binding"/>
    <property type="evidence" value="ECO:0007669"/>
    <property type="project" value="UniProtKB-KW"/>
</dbReference>
<dbReference type="Pfam" id="PF19318">
    <property type="entry name" value="DUF5918"/>
    <property type="match status" value="1"/>
</dbReference>
<dbReference type="STRING" id="8005.ENSEEEP00000020230"/>
<dbReference type="InterPro" id="IPR017907">
    <property type="entry name" value="Znf_RING_CS"/>
</dbReference>
<dbReference type="InterPro" id="IPR045696">
    <property type="entry name" value="Ubox5_N"/>
</dbReference>
<dbReference type="Pfam" id="PF04564">
    <property type="entry name" value="U-box"/>
    <property type="match status" value="1"/>
</dbReference>
<feature type="compositionally biased region" description="Polar residues" evidence="5">
    <location>
        <begin position="456"/>
        <end position="470"/>
    </location>
</feature>
<protein>
    <recommendedName>
        <fullName evidence="10">RING finger protein 37</fullName>
    </recommendedName>
</protein>
<dbReference type="InterPro" id="IPR039925">
    <property type="entry name" value="RNF37_RING-Ubox"/>
</dbReference>
<dbReference type="RefSeq" id="XP_026855567.2">
    <property type="nucleotide sequence ID" value="XM_026999766.2"/>
</dbReference>
<keyword evidence="9" id="KW-1185">Reference proteome</keyword>
<dbReference type="RefSeq" id="XP_026855565.2">
    <property type="nucleotide sequence ID" value="XM_026999764.2"/>
</dbReference>
<gene>
    <name evidence="8" type="primary">UBOX5</name>
</gene>
<evidence type="ECO:0008006" key="10">
    <source>
        <dbReference type="Google" id="ProtNLM"/>
    </source>
</evidence>
<dbReference type="GO" id="GO:0031625">
    <property type="term" value="F:ubiquitin protein ligase binding"/>
    <property type="evidence" value="ECO:0007669"/>
    <property type="project" value="TreeGrafter"/>
</dbReference>
<evidence type="ECO:0000256" key="1">
    <source>
        <dbReference type="ARBA" id="ARBA00022723"/>
    </source>
</evidence>
<dbReference type="RefSeq" id="XP_035377911.1">
    <property type="nucleotide sequence ID" value="XM_035522018.1"/>
</dbReference>
<evidence type="ECO:0000259" key="6">
    <source>
        <dbReference type="PROSITE" id="PS50089"/>
    </source>
</evidence>
<feature type="domain" description="U-box" evidence="7">
    <location>
        <begin position="235"/>
        <end position="315"/>
    </location>
</feature>
<dbReference type="GeneID" id="113571017"/>
<dbReference type="PROSITE" id="PS50089">
    <property type="entry name" value="ZF_RING_2"/>
    <property type="match status" value="1"/>
</dbReference>
<dbReference type="SMART" id="SM00504">
    <property type="entry name" value="Ubox"/>
    <property type="match status" value="1"/>
</dbReference>
<dbReference type="RefSeq" id="XP_026855566.2">
    <property type="nucleotide sequence ID" value="XM_026999765.2"/>
</dbReference>
<keyword evidence="3" id="KW-0862">Zinc</keyword>
<dbReference type="GeneTree" id="ENSGT00510000049555"/>
<accession>A0A4W4F944</accession>
<dbReference type="GO" id="GO:0005634">
    <property type="term" value="C:nucleus"/>
    <property type="evidence" value="ECO:0007669"/>
    <property type="project" value="TreeGrafter"/>
</dbReference>
<dbReference type="InterPro" id="IPR013083">
    <property type="entry name" value="Znf_RING/FYVE/PHD"/>
</dbReference>
<keyword evidence="2 4" id="KW-0863">Zinc-finger</keyword>
<dbReference type="InterPro" id="IPR039847">
    <property type="entry name" value="Ubox5"/>
</dbReference>
<dbReference type="FunFam" id="3.30.40.10:FF:000163">
    <property type="entry name" value="Putative ring finger protein 37"/>
    <property type="match status" value="1"/>
</dbReference>
<evidence type="ECO:0000259" key="7">
    <source>
        <dbReference type="PROSITE" id="PS51698"/>
    </source>
</evidence>
<reference evidence="8" key="4">
    <citation type="submission" date="2025-08" db="UniProtKB">
        <authorList>
            <consortium name="Ensembl"/>
        </authorList>
    </citation>
    <scope>IDENTIFICATION</scope>
</reference>
<dbReference type="PROSITE" id="PS00518">
    <property type="entry name" value="ZF_RING_1"/>
    <property type="match status" value="1"/>
</dbReference>
<feature type="domain" description="RING-type" evidence="6">
    <location>
        <begin position="510"/>
        <end position="559"/>
    </location>
</feature>
<reference evidence="9" key="1">
    <citation type="journal article" date="2014" name="Science">
        <title>Nonhuman genetics. Genomic basis for the convergent evolution of electric organs.</title>
        <authorList>
            <person name="Gallant J.R."/>
            <person name="Traeger L.L."/>
            <person name="Volkening J.D."/>
            <person name="Moffett H."/>
            <person name="Chen P.H."/>
            <person name="Novina C.D."/>
            <person name="Phillips G.N.Jr."/>
            <person name="Anand R."/>
            <person name="Wells G.B."/>
            <person name="Pinch M."/>
            <person name="Guth R."/>
            <person name="Unguez G.A."/>
            <person name="Albert J.S."/>
            <person name="Zakon H.H."/>
            <person name="Samanta M.P."/>
            <person name="Sussman M.R."/>
        </authorList>
    </citation>
    <scope>NUCLEOTIDE SEQUENCE [LARGE SCALE GENOMIC DNA]</scope>
</reference>
<dbReference type="SUPFAM" id="SSF57850">
    <property type="entry name" value="RING/U-box"/>
    <property type="match status" value="2"/>
</dbReference>
<dbReference type="OMA" id="FKKEPMY"/>
<evidence type="ECO:0000256" key="3">
    <source>
        <dbReference type="ARBA" id="ARBA00022833"/>
    </source>
</evidence>
<dbReference type="AlphaFoldDB" id="A0A4W4F944"/>
<reference evidence="8" key="3">
    <citation type="submission" date="2020-05" db="EMBL/GenBank/DDBJ databases">
        <title>Electrophorus electricus (electric eel) genome, fEleEle1, primary haplotype.</title>
        <authorList>
            <person name="Myers G."/>
            <person name="Meyer A."/>
            <person name="Fedrigo O."/>
            <person name="Formenti G."/>
            <person name="Rhie A."/>
            <person name="Tracey A."/>
            <person name="Sims Y."/>
            <person name="Jarvis E.D."/>
        </authorList>
    </citation>
    <scope>NUCLEOTIDE SEQUENCE [LARGE SCALE GENOMIC DNA]</scope>
</reference>
<keyword evidence="1" id="KW-0479">Metal-binding</keyword>
<dbReference type="Ensembl" id="ENSEEET00000020456.2">
    <property type="protein sequence ID" value="ENSEEEP00000020230.2"/>
    <property type="gene ID" value="ENSEEEG00000009879.2"/>
</dbReference>
<reference evidence="8" key="5">
    <citation type="submission" date="2025-09" db="UniProtKB">
        <authorList>
            <consortium name="Ensembl"/>
        </authorList>
    </citation>
    <scope>IDENTIFICATION</scope>
</reference>
<dbReference type="InterPro" id="IPR001841">
    <property type="entry name" value="Znf_RING"/>
</dbReference>